<evidence type="ECO:0000313" key="1">
    <source>
        <dbReference type="EMBL" id="MBB4944931.1"/>
    </source>
</evidence>
<dbReference type="EMBL" id="JACHJR010000001">
    <property type="protein sequence ID" value="MBB4944931.1"/>
    <property type="molecule type" value="Genomic_DNA"/>
</dbReference>
<protein>
    <submittedName>
        <fullName evidence="1">Uncharacterized protein</fullName>
    </submittedName>
</protein>
<name>A0A7W7S6R4_9ACTN</name>
<dbReference type="Proteomes" id="UP000573327">
    <property type="component" value="Unassembled WGS sequence"/>
</dbReference>
<gene>
    <name evidence="1" type="ORF">F4556_000466</name>
</gene>
<accession>A0A7W7S6R4</accession>
<reference evidence="1 2" key="1">
    <citation type="submission" date="2020-08" db="EMBL/GenBank/DDBJ databases">
        <title>Sequencing the genomes of 1000 actinobacteria strains.</title>
        <authorList>
            <person name="Klenk H.-P."/>
        </authorList>
    </citation>
    <scope>NUCLEOTIDE SEQUENCE [LARGE SCALE GENOMIC DNA]</scope>
    <source>
        <strain evidence="1 2">DSM 44786</strain>
    </source>
</reference>
<proteinExistence type="predicted"/>
<comment type="caution">
    <text evidence="1">The sequence shown here is derived from an EMBL/GenBank/DDBJ whole genome shotgun (WGS) entry which is preliminary data.</text>
</comment>
<dbReference type="AlphaFoldDB" id="A0A7W7S6R4"/>
<keyword evidence="2" id="KW-1185">Reference proteome</keyword>
<dbReference type="RefSeq" id="WP_184911206.1">
    <property type="nucleotide sequence ID" value="NZ_JACHJR010000001.1"/>
</dbReference>
<evidence type="ECO:0000313" key="2">
    <source>
        <dbReference type="Proteomes" id="UP000573327"/>
    </source>
</evidence>
<organism evidence="1 2">
    <name type="scientific">Kitasatospora gansuensis</name>
    <dbReference type="NCBI Taxonomy" id="258050"/>
    <lineage>
        <taxon>Bacteria</taxon>
        <taxon>Bacillati</taxon>
        <taxon>Actinomycetota</taxon>
        <taxon>Actinomycetes</taxon>
        <taxon>Kitasatosporales</taxon>
        <taxon>Streptomycetaceae</taxon>
        <taxon>Kitasatospora</taxon>
    </lineage>
</organism>
<sequence length="509" mass="55436">MEIEVARPLLALDGSNLDGDTEVLLMPGLLKLVSDLRSLEQGDQEVDYSNAEFVTVHFDQHAGTLQEAEAQLDQRLHAVALLMDDLYQDEANRALSAAVRQATATAYETFATARFDPAVLRAIGGVQLPQDALVAPRTYQVPNNELRMLIHYTVGIAPEKLGPALTALGDAARDKSNVGNSAKQHAQRAHAVAQECFGLVTPGAVHPDHVAEFEGFLALVFVQVAGFADIVADSEPESSDSEQLEAAAQPKNYLVVLSRVPLRTVYDALHADVRAALHTHADAIEQRIGDRIIPGFSDGDSRYLEGLAEVTIKEYLRSALGHFAAVDQERVFGGMNETGLDPTVHGEHDPDPAVGRGIPVELRLHGTQRPSWDVFAREAKALLGWSRQHAGLSDRPMELTADHWLASVNHLLDAYEHSVGKVTGHLALTAQESVLGFNWQVTTLNSQIATLLRAYPGFPTRERGTGWQPTALADFGCVTRFVGLTELVRNRIEGFTPDPFPLPVQPFAF</sequence>